<dbReference type="Proteomes" id="UP000223709">
    <property type="component" value="Chromosome"/>
</dbReference>
<keyword evidence="1" id="KW-0547">Nucleotide-binding</keyword>
<dbReference type="PANTHER" id="PTHR20953">
    <property type="entry name" value="KINASE-RELATED"/>
    <property type="match status" value="1"/>
</dbReference>
<evidence type="ECO:0000256" key="2">
    <source>
        <dbReference type="ARBA" id="ARBA00022840"/>
    </source>
</evidence>
<evidence type="ECO:0000313" key="4">
    <source>
        <dbReference type="EMBL" id="ATL88994.1"/>
    </source>
</evidence>
<keyword evidence="2" id="KW-0067">ATP-binding</keyword>
<reference evidence="4 5" key="1">
    <citation type="submission" date="2017-10" db="EMBL/GenBank/DDBJ databases">
        <title>Complete Genome Sequence of Faecalibacterium prausnitzii isolated from the gut of healthy adult Indian.</title>
        <authorList>
            <person name="Bag S."/>
            <person name="Ghosh T.S."/>
            <person name="Das B."/>
        </authorList>
    </citation>
    <scope>NUCLEOTIDE SEQUENCE [LARGE SCALE GENOMIC DNA]</scope>
    <source>
        <strain evidence="4 5">Indica</strain>
    </source>
</reference>
<dbReference type="GO" id="GO:0005524">
    <property type="term" value="F:ATP binding"/>
    <property type="evidence" value="ECO:0007669"/>
    <property type="project" value="UniProtKB-KW"/>
</dbReference>
<dbReference type="InterPro" id="IPR027417">
    <property type="entry name" value="P-loop_NTPase"/>
</dbReference>
<dbReference type="InterPro" id="IPR045735">
    <property type="entry name" value="Spore_III_AA_AAA+_ATPase"/>
</dbReference>
<dbReference type="CDD" id="cd00009">
    <property type="entry name" value="AAA"/>
    <property type="match status" value="1"/>
</dbReference>
<evidence type="ECO:0000256" key="1">
    <source>
        <dbReference type="ARBA" id="ARBA00022741"/>
    </source>
</evidence>
<dbReference type="Gene3D" id="3.40.50.300">
    <property type="entry name" value="P-loop containing nucleotide triphosphate hydrolases"/>
    <property type="match status" value="1"/>
</dbReference>
<evidence type="ECO:0000313" key="5">
    <source>
        <dbReference type="Proteomes" id="UP000223709"/>
    </source>
</evidence>
<name>A0A291T783_9FIRM</name>
<dbReference type="SUPFAM" id="SSF52540">
    <property type="entry name" value="P-loop containing nucleoside triphosphate hydrolases"/>
    <property type="match status" value="1"/>
</dbReference>
<evidence type="ECO:0000259" key="3">
    <source>
        <dbReference type="SMART" id="SM00382"/>
    </source>
</evidence>
<protein>
    <submittedName>
        <fullName evidence="4">Stage III sporulation protein AA</fullName>
    </submittedName>
</protein>
<dbReference type="PANTHER" id="PTHR20953:SF3">
    <property type="entry name" value="P-LOOP CONTAINING NUCLEOSIDE TRIPHOSPHATE HYDROLASES SUPERFAMILY PROTEIN"/>
    <property type="match status" value="1"/>
</dbReference>
<accession>A0A291T783</accession>
<sequence>MLCGLFCVLWVLTSGPVHKLMAKDTEGEQKMDEYYQVVQTLPQWLARPLGQLPSEDAETVHELRLRLGCAPQFTVQGCSCTPTQLAPELNALQTMQLTPLQMEEILFTLCGGSVHTHQTEIAQGYVTLENGCRAGLGGRFLQNPEQSTVLQELTSVNLRIAREKTVPLPQELTAALRGHFIGMLLVGEPGSGKTTLLRSIARELVRQQKILSVIDERRELFAGNTHGEALDVLAGLPKGQAVQMALRTLSPQVILLDELGGLDEVTALEQGLFSGVDFIATLHAATPEEATMRPQVKYLMERGAVRVLVWLTGRQAPGCIGEVRFL</sequence>
<dbReference type="EMBL" id="CP023819">
    <property type="protein sequence ID" value="ATL88994.1"/>
    <property type="molecule type" value="Genomic_DNA"/>
</dbReference>
<dbReference type="InterPro" id="IPR003593">
    <property type="entry name" value="AAA+_ATPase"/>
</dbReference>
<dbReference type="Pfam" id="PF19568">
    <property type="entry name" value="Spore_III_AA"/>
    <property type="match status" value="1"/>
</dbReference>
<dbReference type="SMART" id="SM00382">
    <property type="entry name" value="AAA"/>
    <property type="match status" value="1"/>
</dbReference>
<dbReference type="AlphaFoldDB" id="A0A291T783"/>
<organism evidence="4 5">
    <name type="scientific">Faecalibacterium prausnitzii</name>
    <dbReference type="NCBI Taxonomy" id="853"/>
    <lineage>
        <taxon>Bacteria</taxon>
        <taxon>Bacillati</taxon>
        <taxon>Bacillota</taxon>
        <taxon>Clostridia</taxon>
        <taxon>Eubacteriales</taxon>
        <taxon>Oscillospiraceae</taxon>
        <taxon>Faecalibacterium</taxon>
    </lineage>
</organism>
<feature type="domain" description="AAA+ ATPase" evidence="3">
    <location>
        <begin position="179"/>
        <end position="304"/>
    </location>
</feature>
<proteinExistence type="predicted"/>
<gene>
    <name evidence="4" type="ORF">CRH10_01015</name>
</gene>